<proteinExistence type="predicted"/>
<comment type="caution">
    <text evidence="1">The sequence shown here is derived from an EMBL/GenBank/DDBJ whole genome shotgun (WGS) entry which is preliminary data.</text>
</comment>
<dbReference type="EMBL" id="BNJJ01000028">
    <property type="protein sequence ID" value="GHO88884.1"/>
    <property type="molecule type" value="Genomic_DNA"/>
</dbReference>
<reference evidence="1 2" key="1">
    <citation type="journal article" date="2021" name="Int. J. Syst. Evol. Microbiol.">
        <title>Reticulibacter mediterranei gen. nov., sp. nov., within the new family Reticulibacteraceae fam. nov., and Ktedonospora formicarum gen. nov., sp. nov., Ktedonobacter robiniae sp. nov., Dictyobacter formicarum sp. nov. and Dictyobacter arantiisoli sp. nov., belonging to the class Ktedonobacteria.</title>
        <authorList>
            <person name="Yabe S."/>
            <person name="Zheng Y."/>
            <person name="Wang C.M."/>
            <person name="Sakai Y."/>
            <person name="Abe K."/>
            <person name="Yokota A."/>
            <person name="Donadio S."/>
            <person name="Cavaletti L."/>
            <person name="Monciardini P."/>
        </authorList>
    </citation>
    <scope>NUCLEOTIDE SEQUENCE [LARGE SCALE GENOMIC DNA]</scope>
    <source>
        <strain evidence="1 2">SOSP1-9</strain>
    </source>
</reference>
<protein>
    <submittedName>
        <fullName evidence="1">Uncharacterized protein</fullName>
    </submittedName>
</protein>
<organism evidence="1 2">
    <name type="scientific">Dictyobacter formicarum</name>
    <dbReference type="NCBI Taxonomy" id="2778368"/>
    <lineage>
        <taxon>Bacteria</taxon>
        <taxon>Bacillati</taxon>
        <taxon>Chloroflexota</taxon>
        <taxon>Ktedonobacteria</taxon>
        <taxon>Ktedonobacterales</taxon>
        <taxon>Dictyobacteraceae</taxon>
        <taxon>Dictyobacter</taxon>
    </lineage>
</organism>
<evidence type="ECO:0000313" key="1">
    <source>
        <dbReference type="EMBL" id="GHO88884.1"/>
    </source>
</evidence>
<accession>A0ABQ3VTD0</accession>
<name>A0ABQ3VTD0_9CHLR</name>
<sequence length="251" mass="28176">MWYVAAYQQTALFSLRQSLSTSSGETTLLIPTPFALKMALLDAAIRTQGKEQATLLFPILRDLQVAVRLPEQMVIIKSFLKIVRPKKHGSSDDTGSGLQTPLGSSIANREFVFYSEPFGLALSTQDSNSLSYELVQLLAQINYIGKRGSFIQLLSVPQQQERLDEQWTVLTTPQTRFFMDGTLQMLDDCGAKLRFEQVDVTSGIRLVVGKDRIQRAIVLPCRQVQYGRGFTLFQHIHASEIREGDSATWQS</sequence>
<dbReference type="Proteomes" id="UP000635565">
    <property type="component" value="Unassembled WGS sequence"/>
</dbReference>
<keyword evidence="2" id="KW-1185">Reference proteome</keyword>
<gene>
    <name evidence="1" type="ORF">KSZ_68900</name>
</gene>
<evidence type="ECO:0000313" key="2">
    <source>
        <dbReference type="Proteomes" id="UP000635565"/>
    </source>
</evidence>
<dbReference type="RefSeq" id="WP_201366428.1">
    <property type="nucleotide sequence ID" value="NZ_BNJJ01000028.1"/>
</dbReference>